<comment type="caution">
    <text evidence="11">The sequence shown here is derived from an EMBL/GenBank/DDBJ whole genome shotgun (WGS) entry which is preliminary data.</text>
</comment>
<evidence type="ECO:0000256" key="6">
    <source>
        <dbReference type="ARBA" id="ARBA00022989"/>
    </source>
</evidence>
<evidence type="ECO:0000256" key="4">
    <source>
        <dbReference type="ARBA" id="ARBA00022475"/>
    </source>
</evidence>
<dbReference type="HAMAP" id="MF_00115">
    <property type="entry name" value="MscL"/>
    <property type="match status" value="1"/>
</dbReference>
<dbReference type="RefSeq" id="WP_167923533.1">
    <property type="nucleotide sequence ID" value="NZ_JAATVY010000001.1"/>
</dbReference>
<dbReference type="InterPro" id="IPR019823">
    <property type="entry name" value="Mechanosensitive_channel_CS"/>
</dbReference>
<reference evidence="11 12" key="1">
    <citation type="submission" date="2020-03" db="EMBL/GenBank/DDBJ databases">
        <title>WGS of the type strain of Planosporangium spp.</title>
        <authorList>
            <person name="Thawai C."/>
        </authorList>
    </citation>
    <scope>NUCLEOTIDE SEQUENCE [LARGE SCALE GENOMIC DNA]</scope>
    <source>
        <strain evidence="11 12">TBRC 5610</strain>
    </source>
</reference>
<keyword evidence="3 10" id="KW-0813">Transport</keyword>
<keyword evidence="9 10" id="KW-0407">Ion channel</keyword>
<evidence type="ECO:0000256" key="1">
    <source>
        <dbReference type="ARBA" id="ARBA00004651"/>
    </source>
</evidence>
<dbReference type="InterPro" id="IPR001185">
    <property type="entry name" value="MS_channel"/>
</dbReference>
<evidence type="ECO:0000256" key="10">
    <source>
        <dbReference type="HAMAP-Rule" id="MF_00115"/>
    </source>
</evidence>
<organism evidence="11 12">
    <name type="scientific">Planosporangium thailandense</name>
    <dbReference type="NCBI Taxonomy" id="765197"/>
    <lineage>
        <taxon>Bacteria</taxon>
        <taxon>Bacillati</taxon>
        <taxon>Actinomycetota</taxon>
        <taxon>Actinomycetes</taxon>
        <taxon>Micromonosporales</taxon>
        <taxon>Micromonosporaceae</taxon>
        <taxon>Planosporangium</taxon>
    </lineage>
</organism>
<comment type="similarity">
    <text evidence="2 10">Belongs to the MscL family.</text>
</comment>
<evidence type="ECO:0000256" key="8">
    <source>
        <dbReference type="ARBA" id="ARBA00023136"/>
    </source>
</evidence>
<comment type="function">
    <text evidence="10">Channel that opens in response to stretch forces in the membrane lipid bilayer. May participate in the regulation of osmotic pressure changes within the cell.</text>
</comment>
<feature type="transmembrane region" description="Helical" evidence="10">
    <location>
        <begin position="66"/>
        <end position="89"/>
    </location>
</feature>
<dbReference type="InterPro" id="IPR037673">
    <property type="entry name" value="MSC/AndL"/>
</dbReference>
<comment type="subcellular location">
    <subcellularLocation>
        <location evidence="1 10">Cell membrane</location>
        <topology evidence="1 10">Multi-pass membrane protein</topology>
    </subcellularLocation>
</comment>
<dbReference type="PANTHER" id="PTHR30266:SF2">
    <property type="entry name" value="LARGE-CONDUCTANCE MECHANOSENSITIVE CHANNEL"/>
    <property type="match status" value="1"/>
</dbReference>
<comment type="subunit">
    <text evidence="10">Homopentamer.</text>
</comment>
<dbReference type="NCBIfam" id="TIGR00220">
    <property type="entry name" value="mscL"/>
    <property type="match status" value="1"/>
</dbReference>
<evidence type="ECO:0000256" key="7">
    <source>
        <dbReference type="ARBA" id="ARBA00023065"/>
    </source>
</evidence>
<keyword evidence="4 10" id="KW-1003">Cell membrane</keyword>
<keyword evidence="12" id="KW-1185">Reference proteome</keyword>
<dbReference type="Pfam" id="PF01741">
    <property type="entry name" value="MscL"/>
    <property type="match status" value="1"/>
</dbReference>
<dbReference type="PROSITE" id="PS01327">
    <property type="entry name" value="MSCL"/>
    <property type="match status" value="1"/>
</dbReference>
<feature type="transmembrane region" description="Helical" evidence="10">
    <location>
        <begin position="12"/>
        <end position="31"/>
    </location>
</feature>
<evidence type="ECO:0000256" key="3">
    <source>
        <dbReference type="ARBA" id="ARBA00022448"/>
    </source>
</evidence>
<dbReference type="InterPro" id="IPR036019">
    <property type="entry name" value="MscL_channel"/>
</dbReference>
<evidence type="ECO:0000313" key="12">
    <source>
        <dbReference type="Proteomes" id="UP000722989"/>
    </source>
</evidence>
<evidence type="ECO:0000313" key="11">
    <source>
        <dbReference type="EMBL" id="NJC68363.1"/>
    </source>
</evidence>
<sequence>MLRGFKDFIMRGNVVDLAVGVVIGAAFNGLVGQFTKSFLDPLIRLATGGTGQVQGEFAIGKQHFDYAGFINTAITFLLTAATLYFLVVLPMNKLAERRARGQEPKPKAPSEEILLLREIRDALAGPRQEVAHPDGQR</sequence>
<keyword evidence="5 10" id="KW-0812">Transmembrane</keyword>
<accession>A0ABX0XT00</accession>
<protein>
    <recommendedName>
        <fullName evidence="10">Large-conductance mechanosensitive channel</fullName>
    </recommendedName>
</protein>
<dbReference type="Proteomes" id="UP000722989">
    <property type="component" value="Unassembled WGS sequence"/>
</dbReference>
<proteinExistence type="inferred from homology"/>
<dbReference type="EMBL" id="JAATVY010000001">
    <property type="protein sequence ID" value="NJC68363.1"/>
    <property type="molecule type" value="Genomic_DNA"/>
</dbReference>
<gene>
    <name evidence="10 11" type="primary">mscL</name>
    <name evidence="11" type="ORF">HC031_01300</name>
</gene>
<dbReference type="PRINTS" id="PR01264">
    <property type="entry name" value="MECHCHANNEL"/>
</dbReference>
<dbReference type="Gene3D" id="1.10.1200.120">
    <property type="entry name" value="Large-conductance mechanosensitive channel, MscL, domain 1"/>
    <property type="match status" value="1"/>
</dbReference>
<name>A0ABX0XT00_9ACTN</name>
<dbReference type="PANTHER" id="PTHR30266">
    <property type="entry name" value="MECHANOSENSITIVE CHANNEL MSCL"/>
    <property type="match status" value="1"/>
</dbReference>
<keyword evidence="8 10" id="KW-0472">Membrane</keyword>
<evidence type="ECO:0000256" key="2">
    <source>
        <dbReference type="ARBA" id="ARBA00007254"/>
    </source>
</evidence>
<evidence type="ECO:0000256" key="5">
    <source>
        <dbReference type="ARBA" id="ARBA00022692"/>
    </source>
</evidence>
<keyword evidence="7 10" id="KW-0406">Ion transport</keyword>
<dbReference type="SUPFAM" id="SSF81330">
    <property type="entry name" value="Gated mechanosensitive channel"/>
    <property type="match status" value="1"/>
</dbReference>
<evidence type="ECO:0000256" key="9">
    <source>
        <dbReference type="ARBA" id="ARBA00023303"/>
    </source>
</evidence>
<keyword evidence="6 10" id="KW-1133">Transmembrane helix</keyword>